<protein>
    <recommendedName>
        <fullName evidence="3">Bacteriocin-type signal sequence-containing protein</fullName>
    </recommendedName>
</protein>
<evidence type="ECO:0000313" key="2">
    <source>
        <dbReference type="Proteomes" id="UP001595848"/>
    </source>
</evidence>
<name>A0ABV8NW36_9BURK</name>
<keyword evidence="2" id="KW-1185">Reference proteome</keyword>
<sequence>MENQQQQDVQELTAAEIDMVSGGLAAPWDYNGEFSYCNLYTTNPGSYLQCRFG</sequence>
<evidence type="ECO:0008006" key="3">
    <source>
        <dbReference type="Google" id="ProtNLM"/>
    </source>
</evidence>
<proteinExistence type="predicted"/>
<reference evidence="2" key="1">
    <citation type="journal article" date="2019" name="Int. J. Syst. Evol. Microbiol.">
        <title>The Global Catalogue of Microorganisms (GCM) 10K type strain sequencing project: providing services to taxonomists for standard genome sequencing and annotation.</title>
        <authorList>
            <consortium name="The Broad Institute Genomics Platform"/>
            <consortium name="The Broad Institute Genome Sequencing Center for Infectious Disease"/>
            <person name="Wu L."/>
            <person name="Ma J."/>
        </authorList>
    </citation>
    <scope>NUCLEOTIDE SEQUENCE [LARGE SCALE GENOMIC DNA]</scope>
    <source>
        <strain evidence="2">LMG 24813</strain>
    </source>
</reference>
<gene>
    <name evidence="1" type="ORF">ACFOY1_03880</name>
</gene>
<evidence type="ECO:0000313" key="1">
    <source>
        <dbReference type="EMBL" id="MFC4200086.1"/>
    </source>
</evidence>
<comment type="caution">
    <text evidence="1">The sequence shown here is derived from an EMBL/GenBank/DDBJ whole genome shotgun (WGS) entry which is preliminary data.</text>
</comment>
<dbReference type="Proteomes" id="UP001595848">
    <property type="component" value="Unassembled WGS sequence"/>
</dbReference>
<organism evidence="1 2">
    <name type="scientific">Candidimonas humi</name>
    <dbReference type="NCBI Taxonomy" id="683355"/>
    <lineage>
        <taxon>Bacteria</taxon>
        <taxon>Pseudomonadati</taxon>
        <taxon>Pseudomonadota</taxon>
        <taxon>Betaproteobacteria</taxon>
        <taxon>Burkholderiales</taxon>
        <taxon>Alcaligenaceae</taxon>
        <taxon>Candidimonas</taxon>
    </lineage>
</organism>
<dbReference type="EMBL" id="JBHSBV010000001">
    <property type="protein sequence ID" value="MFC4200086.1"/>
    <property type="molecule type" value="Genomic_DNA"/>
</dbReference>
<dbReference type="RefSeq" id="WP_217965149.1">
    <property type="nucleotide sequence ID" value="NZ_JAHTBN010000005.1"/>
</dbReference>
<accession>A0ABV8NW36</accession>